<organism evidence="2 3">
    <name type="scientific">Dictyobacter halimunensis</name>
    <dbReference type="NCBI Taxonomy" id="3026934"/>
    <lineage>
        <taxon>Bacteria</taxon>
        <taxon>Bacillati</taxon>
        <taxon>Chloroflexota</taxon>
        <taxon>Ktedonobacteria</taxon>
        <taxon>Ktedonobacterales</taxon>
        <taxon>Dictyobacteraceae</taxon>
        <taxon>Dictyobacter</taxon>
    </lineage>
</organism>
<comment type="caution">
    <text evidence="2">The sequence shown here is derived from an EMBL/GenBank/DDBJ whole genome shotgun (WGS) entry which is preliminary data.</text>
</comment>
<gene>
    <name evidence="2" type="ORF">KDH_65110</name>
</gene>
<dbReference type="Pfam" id="PF04073">
    <property type="entry name" value="tRNA_edit"/>
    <property type="match status" value="1"/>
</dbReference>
<dbReference type="RefSeq" id="WP_338256434.1">
    <property type="nucleotide sequence ID" value="NZ_BSRI01000002.1"/>
</dbReference>
<feature type="domain" description="YbaK/aminoacyl-tRNA synthetase-associated" evidence="1">
    <location>
        <begin position="24"/>
        <end position="145"/>
    </location>
</feature>
<protein>
    <submittedName>
        <fullName evidence="2">Deacylase</fullName>
    </submittedName>
</protein>
<name>A0ABQ6G0Q7_9CHLR</name>
<evidence type="ECO:0000313" key="2">
    <source>
        <dbReference type="EMBL" id="GLV59685.1"/>
    </source>
</evidence>
<proteinExistence type="predicted"/>
<dbReference type="SUPFAM" id="SSF55826">
    <property type="entry name" value="YbaK/ProRS associated domain"/>
    <property type="match status" value="1"/>
</dbReference>
<dbReference type="InterPro" id="IPR007214">
    <property type="entry name" value="YbaK/aa-tRNA-synth-assoc-dom"/>
</dbReference>
<accession>A0ABQ6G0Q7</accession>
<sequence>MQQCKEKMETYLQQNQVPFQEQQHPRTFSARTIAESEHISSKKTAKTVILQVNDQMMCFVLPAAYYVDMGKVRAITGTGNVRLAHEDEFELAFPDCEVGTMPPFGNLYGIPVYVDTSLAAEDSITFPVGTYTDTMSIKYADFERLVHPRVAIFAQAQADF</sequence>
<dbReference type="CDD" id="cd04332">
    <property type="entry name" value="YbaK_like"/>
    <property type="match status" value="1"/>
</dbReference>
<evidence type="ECO:0000313" key="3">
    <source>
        <dbReference type="Proteomes" id="UP001344906"/>
    </source>
</evidence>
<dbReference type="Proteomes" id="UP001344906">
    <property type="component" value="Unassembled WGS sequence"/>
</dbReference>
<keyword evidence="3" id="KW-1185">Reference proteome</keyword>
<dbReference type="Gene3D" id="3.90.960.10">
    <property type="entry name" value="YbaK/aminoacyl-tRNA synthetase-associated domain"/>
    <property type="match status" value="1"/>
</dbReference>
<dbReference type="InterPro" id="IPR036754">
    <property type="entry name" value="YbaK/aa-tRNA-synt-asso_dom_sf"/>
</dbReference>
<dbReference type="EMBL" id="BSRI01000002">
    <property type="protein sequence ID" value="GLV59685.1"/>
    <property type="molecule type" value="Genomic_DNA"/>
</dbReference>
<evidence type="ECO:0000259" key="1">
    <source>
        <dbReference type="Pfam" id="PF04073"/>
    </source>
</evidence>
<reference evidence="2 3" key="1">
    <citation type="submission" date="2023-02" db="EMBL/GenBank/DDBJ databases">
        <title>Dictyobacter halimunensis sp. nov., a new member of the class Ktedonobacteria from forest soil in a geothermal area.</title>
        <authorList>
            <person name="Rachmania M.K."/>
            <person name="Ningsih F."/>
            <person name="Sakai Y."/>
            <person name="Yabe S."/>
            <person name="Yokota A."/>
            <person name="Sjamsuridzal W."/>
        </authorList>
    </citation>
    <scope>NUCLEOTIDE SEQUENCE [LARGE SCALE GENOMIC DNA]</scope>
    <source>
        <strain evidence="2 3">S3.2.2.5</strain>
    </source>
</reference>